<dbReference type="SUPFAM" id="SSF53300">
    <property type="entry name" value="vWA-like"/>
    <property type="match status" value="1"/>
</dbReference>
<dbReference type="Gene3D" id="3.40.50.410">
    <property type="entry name" value="von Willebrand factor, type A domain"/>
    <property type="match status" value="1"/>
</dbReference>
<dbReference type="EMBL" id="JAVDPF010000013">
    <property type="protein sequence ID" value="KAL1877688.1"/>
    <property type="molecule type" value="Genomic_DNA"/>
</dbReference>
<gene>
    <name evidence="4" type="ORF">Plec18167_004654</name>
</gene>
<feature type="compositionally biased region" description="Polar residues" evidence="1">
    <location>
        <begin position="896"/>
        <end position="921"/>
    </location>
</feature>
<feature type="region of interest" description="Disordered" evidence="1">
    <location>
        <begin position="833"/>
        <end position="859"/>
    </location>
</feature>
<dbReference type="PROSITE" id="PS50234">
    <property type="entry name" value="VWFA"/>
    <property type="match status" value="1"/>
</dbReference>
<evidence type="ECO:0000259" key="3">
    <source>
        <dbReference type="PROSITE" id="PS51468"/>
    </source>
</evidence>
<evidence type="ECO:0000313" key="5">
    <source>
        <dbReference type="Proteomes" id="UP001583193"/>
    </source>
</evidence>
<sequence length="1084" mass="116785">MYGPIYGRPLCGCAYLQDSWRGLEYLPQVDLNVHSTILSSTSRTTLTQTFINPSKNEAIEEVSYMFPLYDGVSVVAFSCHIGDRVLHGLVKEKQQASAEYNKAVESGQTAGLLEQMTDASDVFRTKLGNIPADSKVVVAITYVGELRQDGQANGVRFTIPSIIAPRYGNVRDLEGVPSNTWTGLVQRGGLTITVDVIMEEGSVIRGLQSTSHPLAINLGRTSRTQELDFQPHKASATLSLRRGQVLLERDFVIVVNAECQNQPVAFLETHPSIPNQRALMTSLVPKFGLPDSTPEIVFVIDRSGSMASNIPTLQSALRVFLKSLPVGVMFNICSFGSSYSFMWERSKDLDSPCLEAALSYVNTISSNMGGTEMYQAVDATLKNRFKDKELEVLLLTDGDIWQQNSLFSLINEASEKNNVRFFPLGIGSGASSSLVEGIARAGNGFSQFVLEDEELDKKVIRMLKGALTPHVHDFSLEVEYAADDNDDDFEMVDAANTIPMVEPAEGLKADKKPMEPISLFDNSYQEPELKTNNGKIPITDRFKDLPTIPVPKVLQAPTKVPSLFPFIRSNIYIIFSPETAGKTPKNLIFRGTSKHGPLSLRIPIQDAGVGETVHQLAAKKAVLELEEGRGWLLNAKTADGNLVKDTCDSKWENIIARECVRLGTKFQIAGRWCSFVALQNDDSMNAPELQCQVSSTEPADVPTAFGARSAVSGRFLHGSRGGGLGGGVPRYNQMMSMVAAPSPSQSFSSTGTYVHPRARAVFCSTEALVNGKSPIAGSSASGASLFGSVSTQRLSVFSGSSISCTNNGSSFFGAPSSSGGLFGSASQSPALGSSSLFGGSSPQPSSPFPAAGSPQGQGAPLFGFSNVSKSLFGSPSTQNITNSLFSSGQPPFPTSTLFSGTLRSSSPSLDKITDTNLTGTADRSVRGYVPQTTHASPGSGGDVRHCDISPSVPLTSSTPRATDKVHQIIGLQAFEGAWDWSSELLRILGVSHANVEPKLEEELNAALEKYGVGINEDPFVEPTTSRLLATLLVRTFLEEKASDRKEIWELVDKKAEKWLEQTLQSMGPGAAPFRDLKDVISCLL</sequence>
<dbReference type="PROSITE" id="PS51468">
    <property type="entry name" value="VIT"/>
    <property type="match status" value="1"/>
</dbReference>
<dbReference type="PANTHER" id="PTHR45737">
    <property type="entry name" value="VON WILLEBRAND FACTOR A DOMAIN-CONTAINING PROTEIN 5A"/>
    <property type="match status" value="1"/>
</dbReference>
<dbReference type="PANTHER" id="PTHR45737:SF6">
    <property type="entry name" value="VON WILLEBRAND FACTOR A DOMAIN-CONTAINING PROTEIN 5A"/>
    <property type="match status" value="1"/>
</dbReference>
<dbReference type="InterPro" id="IPR036465">
    <property type="entry name" value="vWFA_dom_sf"/>
</dbReference>
<organism evidence="4 5">
    <name type="scientific">Paecilomyces lecythidis</name>
    <dbReference type="NCBI Taxonomy" id="3004212"/>
    <lineage>
        <taxon>Eukaryota</taxon>
        <taxon>Fungi</taxon>
        <taxon>Dikarya</taxon>
        <taxon>Ascomycota</taxon>
        <taxon>Pezizomycotina</taxon>
        <taxon>Eurotiomycetes</taxon>
        <taxon>Eurotiomycetidae</taxon>
        <taxon>Eurotiales</taxon>
        <taxon>Thermoascaceae</taxon>
        <taxon>Paecilomyces</taxon>
    </lineage>
</organism>
<evidence type="ECO:0000259" key="2">
    <source>
        <dbReference type="PROSITE" id="PS50234"/>
    </source>
</evidence>
<comment type="caution">
    <text evidence="4">The sequence shown here is derived from an EMBL/GenBank/DDBJ whole genome shotgun (WGS) entry which is preliminary data.</text>
</comment>
<dbReference type="SMART" id="SM00327">
    <property type="entry name" value="VWA"/>
    <property type="match status" value="1"/>
</dbReference>
<keyword evidence="5" id="KW-1185">Reference proteome</keyword>
<dbReference type="Pfam" id="PF13768">
    <property type="entry name" value="VWA_3"/>
    <property type="match status" value="1"/>
</dbReference>
<protein>
    <submittedName>
        <fullName evidence="4">Uncharacterized protein</fullName>
    </submittedName>
</protein>
<dbReference type="Pfam" id="PF08487">
    <property type="entry name" value="VIT"/>
    <property type="match status" value="1"/>
</dbReference>
<feature type="compositionally biased region" description="Low complexity" evidence="1">
    <location>
        <begin position="833"/>
        <end position="856"/>
    </location>
</feature>
<evidence type="ECO:0000313" key="4">
    <source>
        <dbReference type="EMBL" id="KAL1877688.1"/>
    </source>
</evidence>
<dbReference type="Proteomes" id="UP001583193">
    <property type="component" value="Unassembled WGS sequence"/>
</dbReference>
<reference evidence="4 5" key="1">
    <citation type="journal article" date="2024" name="IMA Fungus">
        <title>IMA Genome - F19 : A genome assembly and annotation guide to empower mycologists, including annotated draft genome sequences of Ceratocystis pirilliformis, Diaporthe australafricana, Fusarium ophioides, Paecilomyces lecythidis, and Sporothrix stenoceras.</title>
        <authorList>
            <person name="Aylward J."/>
            <person name="Wilson A.M."/>
            <person name="Visagie C.M."/>
            <person name="Spraker J."/>
            <person name="Barnes I."/>
            <person name="Buitendag C."/>
            <person name="Ceriani C."/>
            <person name="Del Mar Angel L."/>
            <person name="du Plessis D."/>
            <person name="Fuchs T."/>
            <person name="Gasser K."/>
            <person name="Kramer D."/>
            <person name="Li W."/>
            <person name="Munsamy K."/>
            <person name="Piso A."/>
            <person name="Price J.L."/>
            <person name="Sonnekus B."/>
            <person name="Thomas C."/>
            <person name="van der Nest A."/>
            <person name="van Dijk A."/>
            <person name="van Heerden A."/>
            <person name="van Vuuren N."/>
            <person name="Yilmaz N."/>
            <person name="Duong T.A."/>
            <person name="van der Merwe N.A."/>
            <person name="Wingfield M.J."/>
            <person name="Wingfield B.D."/>
        </authorList>
    </citation>
    <scope>NUCLEOTIDE SEQUENCE [LARGE SCALE GENOMIC DNA]</scope>
    <source>
        <strain evidence="4 5">CMW 18167</strain>
    </source>
</reference>
<evidence type="ECO:0000256" key="1">
    <source>
        <dbReference type="SAM" id="MobiDB-lite"/>
    </source>
</evidence>
<feature type="domain" description="VIT" evidence="3">
    <location>
        <begin position="12"/>
        <end position="144"/>
    </location>
</feature>
<dbReference type="SMART" id="SM00609">
    <property type="entry name" value="VIT"/>
    <property type="match status" value="1"/>
</dbReference>
<name>A0ABR3XNX4_9EURO</name>
<feature type="domain" description="VWFA" evidence="2">
    <location>
        <begin position="295"/>
        <end position="471"/>
    </location>
</feature>
<accession>A0ABR3XNX4</accession>
<feature type="region of interest" description="Disordered" evidence="1">
    <location>
        <begin position="896"/>
        <end position="959"/>
    </location>
</feature>
<dbReference type="InterPro" id="IPR013694">
    <property type="entry name" value="VIT"/>
</dbReference>
<proteinExistence type="predicted"/>
<dbReference type="InterPro" id="IPR002035">
    <property type="entry name" value="VWF_A"/>
</dbReference>